<dbReference type="EMBL" id="KV417601">
    <property type="protein sequence ID" value="KZP15710.1"/>
    <property type="molecule type" value="Genomic_DNA"/>
</dbReference>
<protein>
    <submittedName>
        <fullName evidence="1">Uncharacterized protein</fullName>
    </submittedName>
</protein>
<dbReference type="Proteomes" id="UP000076532">
    <property type="component" value="Unassembled WGS sequence"/>
</dbReference>
<accession>A0A166EFH1</accession>
<reference evidence="1 2" key="1">
    <citation type="journal article" date="2016" name="Mol. Biol. Evol.">
        <title>Comparative Genomics of Early-Diverging Mushroom-Forming Fungi Provides Insights into the Origins of Lignocellulose Decay Capabilities.</title>
        <authorList>
            <person name="Nagy L.G."/>
            <person name="Riley R."/>
            <person name="Tritt A."/>
            <person name="Adam C."/>
            <person name="Daum C."/>
            <person name="Floudas D."/>
            <person name="Sun H."/>
            <person name="Yadav J.S."/>
            <person name="Pangilinan J."/>
            <person name="Larsson K.H."/>
            <person name="Matsuura K."/>
            <person name="Barry K."/>
            <person name="Labutti K."/>
            <person name="Kuo R."/>
            <person name="Ohm R.A."/>
            <person name="Bhattacharya S.S."/>
            <person name="Shirouzu T."/>
            <person name="Yoshinaga Y."/>
            <person name="Martin F.M."/>
            <person name="Grigoriev I.V."/>
            <person name="Hibbett D.S."/>
        </authorList>
    </citation>
    <scope>NUCLEOTIDE SEQUENCE [LARGE SCALE GENOMIC DNA]</scope>
    <source>
        <strain evidence="1 2">CBS 109695</strain>
    </source>
</reference>
<evidence type="ECO:0000313" key="2">
    <source>
        <dbReference type="Proteomes" id="UP000076532"/>
    </source>
</evidence>
<sequence length="106" mass="11690">MFLQIEVGVAGAICHIILELDIREGNAQVQRPALHQKLSCTWAKSAGSWLPSCPRPTCPCRESCQNLIIASIREYLCLSSCLKNIPDSLYIKIRDSTASFGCVFCS</sequence>
<proteinExistence type="predicted"/>
<keyword evidence="2" id="KW-1185">Reference proteome</keyword>
<gene>
    <name evidence="1" type="ORF">FIBSPDRAFT_76456</name>
</gene>
<evidence type="ECO:0000313" key="1">
    <source>
        <dbReference type="EMBL" id="KZP15710.1"/>
    </source>
</evidence>
<organism evidence="1 2">
    <name type="scientific">Athelia psychrophila</name>
    <dbReference type="NCBI Taxonomy" id="1759441"/>
    <lineage>
        <taxon>Eukaryota</taxon>
        <taxon>Fungi</taxon>
        <taxon>Dikarya</taxon>
        <taxon>Basidiomycota</taxon>
        <taxon>Agaricomycotina</taxon>
        <taxon>Agaricomycetes</taxon>
        <taxon>Agaricomycetidae</taxon>
        <taxon>Atheliales</taxon>
        <taxon>Atheliaceae</taxon>
        <taxon>Athelia</taxon>
    </lineage>
</organism>
<name>A0A166EFH1_9AGAM</name>
<dbReference type="AlphaFoldDB" id="A0A166EFH1"/>